<keyword evidence="1 2" id="KW-0732">Signal</keyword>
<dbReference type="Pfam" id="PF13365">
    <property type="entry name" value="Trypsin_2"/>
    <property type="match status" value="1"/>
</dbReference>
<dbReference type="EMBL" id="CP025704">
    <property type="protein sequence ID" value="AUN98262.1"/>
    <property type="molecule type" value="Genomic_DNA"/>
</dbReference>
<feature type="chain" id="PRO_5014765838" description="Serine protease" evidence="2">
    <location>
        <begin position="25"/>
        <end position="311"/>
    </location>
</feature>
<name>A0A2K9NS00_BACTC</name>
<dbReference type="InterPro" id="IPR018114">
    <property type="entry name" value="TRYPSIN_HIS"/>
</dbReference>
<evidence type="ECO:0000313" key="3">
    <source>
        <dbReference type="EMBL" id="AUN98262.1"/>
    </source>
</evidence>
<evidence type="ECO:0000256" key="1">
    <source>
        <dbReference type="ARBA" id="ARBA00022729"/>
    </source>
</evidence>
<dbReference type="InterPro" id="IPR043504">
    <property type="entry name" value="Peptidase_S1_PA_chymotrypsin"/>
</dbReference>
<dbReference type="GO" id="GO:0006508">
    <property type="term" value="P:proteolysis"/>
    <property type="evidence" value="ECO:0007669"/>
    <property type="project" value="InterPro"/>
</dbReference>
<dbReference type="GO" id="GO:0004252">
    <property type="term" value="F:serine-type endopeptidase activity"/>
    <property type="evidence" value="ECO:0007669"/>
    <property type="project" value="InterPro"/>
</dbReference>
<feature type="signal peptide" evidence="2">
    <location>
        <begin position="1"/>
        <end position="24"/>
    </location>
</feature>
<evidence type="ECO:0000313" key="4">
    <source>
        <dbReference type="Proteomes" id="UP000235584"/>
    </source>
</evidence>
<sequence length="311" mass="35154">MKRSFLRSLGITSLVLTISSPLFAFDEASLPGTDLIYGNDDRVEIDQYSETSYIEKAQSIALRVPKRRLTEDRNNPERILFPNIPLKSSMPQICADERFSEQVSLGNCSGFLVGPKTLVTAGHCMLNEKECADNKWVFGFKDNTTELKSSQVYSCKKINTQRYVYNEKEVSDYAVIELDRNVEGYVPLKTRKFGRVLLNTPLVVIGHPMGLPMKATDGAVVSRMNDIERETKIRSFFLRSHYFTANLDSYGGNSGSPVFNKRNGKVEGILVQGAEDFVYNPQKECLESRHLTNSHLNTYEKVMRINKVPGL</sequence>
<dbReference type="OrthoDB" id="291346at2"/>
<proteinExistence type="predicted"/>
<accession>A0A2K9NS00</accession>
<dbReference type="InterPro" id="IPR050966">
    <property type="entry name" value="Glutamyl_endopeptidase"/>
</dbReference>
<dbReference type="PROSITE" id="PS00672">
    <property type="entry name" value="V8_HIS"/>
    <property type="match status" value="1"/>
</dbReference>
<reference evidence="3 4" key="1">
    <citation type="submission" date="2018-01" db="EMBL/GenBank/DDBJ databases">
        <title>Complete genome sequence of Bacteriovorax stolpii DSM12778.</title>
        <authorList>
            <person name="Tang B."/>
            <person name="Chang J."/>
        </authorList>
    </citation>
    <scope>NUCLEOTIDE SEQUENCE [LARGE SCALE GENOMIC DNA]</scope>
    <source>
        <strain evidence="3 4">DSM 12778</strain>
    </source>
</reference>
<dbReference type="PROSITE" id="PS00134">
    <property type="entry name" value="TRYPSIN_HIS"/>
    <property type="match status" value="1"/>
</dbReference>
<dbReference type="Proteomes" id="UP000235584">
    <property type="component" value="Chromosome"/>
</dbReference>
<dbReference type="RefSeq" id="WP_102243553.1">
    <property type="nucleotide sequence ID" value="NZ_CP025704.1"/>
</dbReference>
<dbReference type="PANTHER" id="PTHR15462:SF8">
    <property type="entry name" value="SERINE PROTEASE"/>
    <property type="match status" value="1"/>
</dbReference>
<dbReference type="SUPFAM" id="SSF50494">
    <property type="entry name" value="Trypsin-like serine proteases"/>
    <property type="match status" value="1"/>
</dbReference>
<keyword evidence="4" id="KW-1185">Reference proteome</keyword>
<evidence type="ECO:0008006" key="5">
    <source>
        <dbReference type="Google" id="ProtNLM"/>
    </source>
</evidence>
<dbReference type="InterPro" id="IPR009003">
    <property type="entry name" value="Peptidase_S1_PA"/>
</dbReference>
<dbReference type="PANTHER" id="PTHR15462">
    <property type="entry name" value="SERINE PROTEASE"/>
    <property type="match status" value="1"/>
</dbReference>
<dbReference type="InterPro" id="IPR028301">
    <property type="entry name" value="V8_his_AS"/>
</dbReference>
<protein>
    <recommendedName>
        <fullName evidence="5">Serine protease</fullName>
    </recommendedName>
</protein>
<dbReference type="KEGG" id="bsto:C0V70_09125"/>
<dbReference type="AlphaFoldDB" id="A0A2K9NS00"/>
<organism evidence="3 4">
    <name type="scientific">Bacteriovorax stolpii</name>
    <name type="common">Bdellovibrio stolpii</name>
    <dbReference type="NCBI Taxonomy" id="960"/>
    <lineage>
        <taxon>Bacteria</taxon>
        <taxon>Pseudomonadati</taxon>
        <taxon>Bdellovibrionota</taxon>
        <taxon>Bacteriovoracia</taxon>
        <taxon>Bacteriovoracales</taxon>
        <taxon>Bacteriovoracaceae</taxon>
        <taxon>Bacteriovorax</taxon>
    </lineage>
</organism>
<dbReference type="Gene3D" id="2.40.10.10">
    <property type="entry name" value="Trypsin-like serine proteases"/>
    <property type="match status" value="2"/>
</dbReference>
<gene>
    <name evidence="3" type="ORF">C0V70_09125</name>
</gene>
<evidence type="ECO:0000256" key="2">
    <source>
        <dbReference type="SAM" id="SignalP"/>
    </source>
</evidence>